<sequence>MIDRDLKELSAIRRAFPTAQVLLCWFHDLQVASSKRRRKLACESKKYCDSGNGINEILLNGRTVQQHINYKVRRARYMSG</sequence>
<organism evidence="1 2">
    <name type="scientific">Cirrhinus molitorella</name>
    <name type="common">mud carp</name>
    <dbReference type="NCBI Taxonomy" id="172907"/>
    <lineage>
        <taxon>Eukaryota</taxon>
        <taxon>Metazoa</taxon>
        <taxon>Chordata</taxon>
        <taxon>Craniata</taxon>
        <taxon>Vertebrata</taxon>
        <taxon>Euteleostomi</taxon>
        <taxon>Actinopterygii</taxon>
        <taxon>Neopterygii</taxon>
        <taxon>Teleostei</taxon>
        <taxon>Ostariophysi</taxon>
        <taxon>Cypriniformes</taxon>
        <taxon>Cyprinidae</taxon>
        <taxon>Labeoninae</taxon>
        <taxon>Labeonini</taxon>
        <taxon>Cirrhinus</taxon>
    </lineage>
</organism>
<reference evidence="1 2" key="1">
    <citation type="submission" date="2023-09" db="EMBL/GenBank/DDBJ databases">
        <authorList>
            <person name="Wang M."/>
        </authorList>
    </citation>
    <scope>NUCLEOTIDE SEQUENCE [LARGE SCALE GENOMIC DNA]</scope>
    <source>
        <strain evidence="1">GT-2023</strain>
        <tissue evidence="1">Liver</tissue>
    </source>
</reference>
<accession>A0ABR3NSQ9</accession>
<protein>
    <submittedName>
        <fullName evidence="1">Uncharacterized protein</fullName>
    </submittedName>
</protein>
<keyword evidence="2" id="KW-1185">Reference proteome</keyword>
<dbReference type="EMBL" id="JAYMGO010000002">
    <property type="protein sequence ID" value="KAL1280063.1"/>
    <property type="molecule type" value="Genomic_DNA"/>
</dbReference>
<name>A0ABR3NSQ9_9TELE</name>
<comment type="caution">
    <text evidence="1">The sequence shown here is derived from an EMBL/GenBank/DDBJ whole genome shotgun (WGS) entry which is preliminary data.</text>
</comment>
<evidence type="ECO:0000313" key="1">
    <source>
        <dbReference type="EMBL" id="KAL1280063.1"/>
    </source>
</evidence>
<proteinExistence type="predicted"/>
<evidence type="ECO:0000313" key="2">
    <source>
        <dbReference type="Proteomes" id="UP001558613"/>
    </source>
</evidence>
<dbReference type="Proteomes" id="UP001558613">
    <property type="component" value="Unassembled WGS sequence"/>
</dbReference>
<gene>
    <name evidence="1" type="ORF">QQF64_014663</name>
</gene>